<sequence>MSTELLQEKTMRLPNGTGWPYLEEDLGRISIYPSLIGSNNAFTFFQDQYLPNKDPTTYRKLERATLQIRLSLQLPETTEQERFIRTNTVIKLLLNEGATNRLLLEKTFSGTATSLQGVLDAKAADALLLAIQQKKSGLILHLVSDVVAPDSQHQYRINSKLLLEELIRAFDQYQVQFKYFDPPYNNYRLIPEQIKTSDKTRAIQTTASGKMEKGKILNASFAQVATVALPISAIQKQDQLKYDNRIKLHLLNNWSIAISGAETIKDYPIVTDESSQYWLNRRNQQEVLVLTEPQLVIPNLQTPPEQAAFRFIFRNTGLTESNGKPVLEGSLQVTLNHGISESLKAKAEAAFPGKSIAAIQFDQISYLLTIPYVNDAQETVNLQLSPGEITLLENGQTQLVFRLLNNAIRMCYAAISGNQPKLKLQVAMAFSGYSKLEPQLLQLNSIVGTKLSLTKLNRGVKPAWNSRIETLLQPVVLAQLIEPAVQYKIQSYVRSSGVDLHFPCTDFGTYYQEESGAGFTAIGCKEAYKLGEVSPVLYTPIASLESDQYKVYRSTNVPNDFLVVPTQYVIGRQAVEENGRQLLKPMILLYSTLDAVSGTSKWVLDATLIPDISLVQRHLLKKACAKLTPYLPQLHYLTEIPMGTSETVLSMDQMTGTTTNIYPYGEYLRMTIETDISSILILLEMLKRDAINGLLTINLPEQEKYSSRIMPSLQHIGGEWNKGHCVFSYDGKGKLKLTNLTESRLQLSGITGLLDSEKEEELELIAELDAFEEFEQTVPELDYQGFIADYVLVDPVPVELEQINQYIEDVQCQVIFICTADFKESGLARIEISFKLKGQTEAQKLELSAEERSQEVYIQMPVTHFLMERIIEYKISKLVKTDSTETLPTTNYSEQDLSEKGNFISINL</sequence>
<dbReference type="Proteomes" id="UP001200145">
    <property type="component" value="Unassembled WGS sequence"/>
</dbReference>
<organism evidence="1 2">
    <name type="scientific">Flavihumibacter fluminis</name>
    <dbReference type="NCBI Taxonomy" id="2909236"/>
    <lineage>
        <taxon>Bacteria</taxon>
        <taxon>Pseudomonadati</taxon>
        <taxon>Bacteroidota</taxon>
        <taxon>Chitinophagia</taxon>
        <taxon>Chitinophagales</taxon>
        <taxon>Chitinophagaceae</taxon>
        <taxon>Flavihumibacter</taxon>
    </lineage>
</organism>
<dbReference type="EMBL" id="JAKEVY010000002">
    <property type="protein sequence ID" value="MCF1715096.1"/>
    <property type="molecule type" value="Genomic_DNA"/>
</dbReference>
<keyword evidence="2" id="KW-1185">Reference proteome</keyword>
<evidence type="ECO:0000313" key="2">
    <source>
        <dbReference type="Proteomes" id="UP001200145"/>
    </source>
</evidence>
<evidence type="ECO:0000313" key="1">
    <source>
        <dbReference type="EMBL" id="MCF1715096.1"/>
    </source>
</evidence>
<accession>A0ABS9BHN4</accession>
<protein>
    <submittedName>
        <fullName evidence="1">Uncharacterized protein</fullName>
    </submittedName>
</protein>
<reference evidence="1 2" key="1">
    <citation type="submission" date="2022-01" db="EMBL/GenBank/DDBJ databases">
        <title>Flavihumibacter sp. nov., isolated from sediment of a river.</title>
        <authorList>
            <person name="Liu H."/>
        </authorList>
    </citation>
    <scope>NUCLEOTIDE SEQUENCE [LARGE SCALE GENOMIC DNA]</scope>
    <source>
        <strain evidence="1 2">RY-1</strain>
    </source>
</reference>
<dbReference type="RefSeq" id="WP_234866046.1">
    <property type="nucleotide sequence ID" value="NZ_JAKEVY010000002.1"/>
</dbReference>
<proteinExistence type="predicted"/>
<comment type="caution">
    <text evidence="1">The sequence shown here is derived from an EMBL/GenBank/DDBJ whole genome shotgun (WGS) entry which is preliminary data.</text>
</comment>
<gene>
    <name evidence="1" type="ORF">L0U88_10710</name>
</gene>
<name>A0ABS9BHN4_9BACT</name>